<reference evidence="1 2" key="2">
    <citation type="journal article" date="2014" name="PLoS ONE">
        <title>Evolution of mitochondria reconstructed from the energy metabolism of living bacteria.</title>
        <authorList>
            <person name="Degli Esposti M."/>
            <person name="Chouaia B."/>
            <person name="Comandatore F."/>
            <person name="Crotti E."/>
            <person name="Sassera D."/>
            <person name="Lievens P.M."/>
            <person name="Daffonchio D."/>
            <person name="Bandi C."/>
        </authorList>
    </citation>
    <scope>NUCLEOTIDE SEQUENCE [LARGE SCALE GENOMIC DNA]</scope>
    <source>
        <strain evidence="2">AM169</strain>
    </source>
</reference>
<accession>A0A7U7J0V2</accession>
<dbReference type="EMBL" id="CBLY010000004">
    <property type="protein sequence ID" value="CDG33442.1"/>
    <property type="molecule type" value="Genomic_DNA"/>
</dbReference>
<dbReference type="AlphaFoldDB" id="A0A7U7J0V2"/>
<reference evidence="1 2" key="1">
    <citation type="journal article" date="2014" name="Genome Biol. Evol.">
        <title>Acetic acid bacteria genomes reveal functional traits for adaptation to life in insect guts.</title>
        <authorList>
            <person name="Chouaia B."/>
            <person name="Gaiarsa S."/>
            <person name="Crotti E."/>
            <person name="Comandatore F."/>
            <person name="Degli Esposti M."/>
            <person name="Ricci I."/>
            <person name="Alma A."/>
            <person name="Favia G."/>
            <person name="Bandi C."/>
            <person name="Daffonchio D."/>
        </authorList>
    </citation>
    <scope>NUCLEOTIDE SEQUENCE [LARGE SCALE GENOMIC DNA]</scope>
    <source>
        <strain evidence="2">AM169</strain>
    </source>
</reference>
<proteinExistence type="predicted"/>
<sequence length="42" mass="4629">MLCCLAVLSSIPAPDWLAAMKKDLGSCPYDPFFLFLPKAEKP</sequence>
<dbReference type="Proteomes" id="UP000027590">
    <property type="component" value="Unassembled WGS sequence"/>
</dbReference>
<gene>
    <name evidence="1" type="ORF">SACS_0704</name>
</gene>
<organism evidence="1 2">
    <name type="scientific">Parasaccharibacter apium</name>
    <dbReference type="NCBI Taxonomy" id="1510841"/>
    <lineage>
        <taxon>Bacteria</taxon>
        <taxon>Pseudomonadati</taxon>
        <taxon>Pseudomonadota</taxon>
        <taxon>Alphaproteobacteria</taxon>
        <taxon>Acetobacterales</taxon>
        <taxon>Acetobacteraceae</taxon>
        <taxon>Parasaccharibacter</taxon>
    </lineage>
</organism>
<evidence type="ECO:0000313" key="2">
    <source>
        <dbReference type="Proteomes" id="UP000027590"/>
    </source>
</evidence>
<protein>
    <submittedName>
        <fullName evidence="1">Uncharacterized protein</fullName>
    </submittedName>
</protein>
<name>A0A7U7J0V2_9PROT</name>
<evidence type="ECO:0000313" key="1">
    <source>
        <dbReference type="EMBL" id="CDG33442.1"/>
    </source>
</evidence>
<comment type="caution">
    <text evidence="1">The sequence shown here is derived from an EMBL/GenBank/DDBJ whole genome shotgun (WGS) entry which is preliminary data.</text>
</comment>